<accession>A0A8H4PTI7</accession>
<dbReference type="AlphaFoldDB" id="A0A8H4PTI7"/>
<comment type="caution">
    <text evidence="2">The sequence shown here is derived from an EMBL/GenBank/DDBJ whole genome shotgun (WGS) entry which is preliminary data.</text>
</comment>
<sequence length="324" mass="36499">MTDNQQNTAGLAAMEAPLSPPRSDSPVDSNSVDSNSLSTAPLSIRQLALLHPRERLLVPPTNWTPRHLEVLRCSFSEPAPAPATALAGKPQGGDYLRHEMERWVWRSPSGRSDTVRDLIGGAFTSQRNIGFYFHQRQVQILTCDLLFCKVDESFDQTLKDNPDALPPIVAAYVDLHQIDSARMEHFGVFKISRYRPMRRRLLCLNKLKKAKSTNHLHDPYIAALLIAIAQDDMHFARDLSAISSWTPQVLVSSDDTENFHLYKASISHSFLRAFDNPTIAPSEPVCMPIQISTIPFQPYESLSDRIIALLLSEQTLERKRESED</sequence>
<dbReference type="Proteomes" id="UP000557566">
    <property type="component" value="Unassembled WGS sequence"/>
</dbReference>
<feature type="region of interest" description="Disordered" evidence="1">
    <location>
        <begin position="1"/>
        <end position="36"/>
    </location>
</feature>
<dbReference type="EMBL" id="JAAVMX010000003">
    <property type="protein sequence ID" value="KAF4510058.1"/>
    <property type="molecule type" value="Genomic_DNA"/>
</dbReference>
<proteinExistence type="predicted"/>
<evidence type="ECO:0000313" key="2">
    <source>
        <dbReference type="EMBL" id="KAF4510058.1"/>
    </source>
</evidence>
<name>A0A8H4PTI7_9HYPO</name>
<evidence type="ECO:0000313" key="3">
    <source>
        <dbReference type="Proteomes" id="UP000557566"/>
    </source>
</evidence>
<dbReference type="OrthoDB" id="5343483at2759"/>
<keyword evidence="3" id="KW-1185">Reference proteome</keyword>
<gene>
    <name evidence="2" type="ORF">G6O67_001983</name>
</gene>
<reference evidence="2 3" key="1">
    <citation type="journal article" date="2020" name="Genome Biol. Evol.">
        <title>A new high-quality draft genome assembly of the Chinese cordyceps Ophiocordyceps sinensis.</title>
        <authorList>
            <person name="Shu R."/>
            <person name="Zhang J."/>
            <person name="Meng Q."/>
            <person name="Zhang H."/>
            <person name="Zhou G."/>
            <person name="Li M."/>
            <person name="Wu P."/>
            <person name="Zhao Y."/>
            <person name="Chen C."/>
            <person name="Qin Q."/>
        </authorList>
    </citation>
    <scope>NUCLEOTIDE SEQUENCE [LARGE SCALE GENOMIC DNA]</scope>
    <source>
        <strain evidence="2 3">IOZ07</strain>
    </source>
</reference>
<feature type="compositionally biased region" description="Low complexity" evidence="1">
    <location>
        <begin position="21"/>
        <end position="36"/>
    </location>
</feature>
<evidence type="ECO:0000256" key="1">
    <source>
        <dbReference type="SAM" id="MobiDB-lite"/>
    </source>
</evidence>
<protein>
    <submittedName>
        <fullName evidence="2">Uncharacterized protein</fullName>
    </submittedName>
</protein>
<organism evidence="2 3">
    <name type="scientific">Ophiocordyceps sinensis</name>
    <dbReference type="NCBI Taxonomy" id="72228"/>
    <lineage>
        <taxon>Eukaryota</taxon>
        <taxon>Fungi</taxon>
        <taxon>Dikarya</taxon>
        <taxon>Ascomycota</taxon>
        <taxon>Pezizomycotina</taxon>
        <taxon>Sordariomycetes</taxon>
        <taxon>Hypocreomycetidae</taxon>
        <taxon>Hypocreales</taxon>
        <taxon>Ophiocordycipitaceae</taxon>
        <taxon>Ophiocordyceps</taxon>
    </lineage>
</organism>